<dbReference type="NCBIfam" id="NF033547">
    <property type="entry name" value="transpos_IS1595"/>
    <property type="match status" value="1"/>
</dbReference>
<dbReference type="EMBL" id="BMWS01000041">
    <property type="protein sequence ID" value="GGX33717.1"/>
    <property type="molecule type" value="Genomic_DNA"/>
</dbReference>
<proteinExistence type="predicted"/>
<comment type="caution">
    <text evidence="2">The sequence shown here is derived from an EMBL/GenBank/DDBJ whole genome shotgun (WGS) entry which is preliminary data.</text>
</comment>
<dbReference type="AlphaFoldDB" id="A0A918K158"/>
<sequence>MLISRVDVEDFWFLKTELLICKSDKRGVSNDQVVVIVTQDRKSTLDLRVATLGRIGKVDLENPIGKRVKKGVTILCSDAHHTYKGFAKDNKMEFHPINTSKGERVKENYHIQHVNSTHNKIKKWIDNIFWGVSTKYLQQYLNWHRVKERIKSRNDRVTAFVEKIINIGTLERFNQIQSNMKN</sequence>
<dbReference type="SMART" id="SM01126">
    <property type="entry name" value="DDE_Tnp_IS1595"/>
    <property type="match status" value="1"/>
</dbReference>
<evidence type="ECO:0000313" key="2">
    <source>
        <dbReference type="EMBL" id="GGX33717.1"/>
    </source>
</evidence>
<dbReference type="Proteomes" id="UP000601108">
    <property type="component" value="Unassembled WGS sequence"/>
</dbReference>
<dbReference type="InterPro" id="IPR024445">
    <property type="entry name" value="Tnp_ISXO2-like"/>
</dbReference>
<dbReference type="Pfam" id="PF12762">
    <property type="entry name" value="DDE_Tnp_IS1595"/>
    <property type="match status" value="1"/>
</dbReference>
<keyword evidence="3" id="KW-1185">Reference proteome</keyword>
<protein>
    <recommendedName>
        <fullName evidence="1">ISXO2-like transposase domain-containing protein</fullName>
    </recommendedName>
</protein>
<evidence type="ECO:0000313" key="3">
    <source>
        <dbReference type="Proteomes" id="UP000601108"/>
    </source>
</evidence>
<organism evidence="2 3">
    <name type="scientific">Aquimarina muelleri</name>
    <dbReference type="NCBI Taxonomy" id="279356"/>
    <lineage>
        <taxon>Bacteria</taxon>
        <taxon>Pseudomonadati</taxon>
        <taxon>Bacteroidota</taxon>
        <taxon>Flavobacteriia</taxon>
        <taxon>Flavobacteriales</taxon>
        <taxon>Flavobacteriaceae</taxon>
        <taxon>Aquimarina</taxon>
    </lineage>
</organism>
<reference evidence="2 3" key="1">
    <citation type="journal article" date="2014" name="Int. J. Syst. Evol. Microbiol.">
        <title>Complete genome sequence of Corynebacterium casei LMG S-19264T (=DSM 44701T), isolated from a smear-ripened cheese.</title>
        <authorList>
            <consortium name="US DOE Joint Genome Institute (JGI-PGF)"/>
            <person name="Walter F."/>
            <person name="Albersmeier A."/>
            <person name="Kalinowski J."/>
            <person name="Ruckert C."/>
        </authorList>
    </citation>
    <scope>NUCLEOTIDE SEQUENCE [LARGE SCALE GENOMIC DNA]</scope>
    <source>
        <strain evidence="2 3">KCTC 12285</strain>
    </source>
</reference>
<accession>A0A918K158</accession>
<feature type="domain" description="ISXO2-like transposase" evidence="1">
    <location>
        <begin position="1"/>
        <end position="149"/>
    </location>
</feature>
<gene>
    <name evidence="2" type="ORF">GCM10007384_37990</name>
</gene>
<name>A0A918K158_9FLAO</name>
<evidence type="ECO:0000259" key="1">
    <source>
        <dbReference type="SMART" id="SM01126"/>
    </source>
</evidence>